<dbReference type="Proteomes" id="UP001501323">
    <property type="component" value="Unassembled WGS sequence"/>
</dbReference>
<proteinExistence type="predicted"/>
<dbReference type="InterPro" id="IPR041685">
    <property type="entry name" value="AAA_GajA/Old/RecF-like"/>
</dbReference>
<dbReference type="SUPFAM" id="SSF52540">
    <property type="entry name" value="P-loop containing nucleoside triphosphate hydrolases"/>
    <property type="match status" value="1"/>
</dbReference>
<accession>A0ABP9E5M7</accession>
<dbReference type="Pfam" id="PF13175">
    <property type="entry name" value="AAA_15"/>
    <property type="match status" value="1"/>
</dbReference>
<dbReference type="PANTHER" id="PTHR43581">
    <property type="entry name" value="ATP/GTP PHOSPHATASE"/>
    <property type="match status" value="1"/>
</dbReference>
<evidence type="ECO:0000313" key="3">
    <source>
        <dbReference type="Proteomes" id="UP001501323"/>
    </source>
</evidence>
<dbReference type="CDD" id="cd00267">
    <property type="entry name" value="ABC_ATPase"/>
    <property type="match status" value="1"/>
</dbReference>
<dbReference type="RefSeq" id="WP_345295409.1">
    <property type="nucleotide sequence ID" value="NZ_BAABJY010000002.1"/>
</dbReference>
<evidence type="ECO:0000259" key="1">
    <source>
        <dbReference type="Pfam" id="PF13175"/>
    </source>
</evidence>
<dbReference type="Gene3D" id="3.40.50.300">
    <property type="entry name" value="P-loop containing nucleotide triphosphate hydrolases"/>
    <property type="match status" value="1"/>
</dbReference>
<reference evidence="3" key="1">
    <citation type="journal article" date="2019" name="Int. J. Syst. Evol. Microbiol.">
        <title>The Global Catalogue of Microorganisms (GCM) 10K type strain sequencing project: providing services to taxonomists for standard genome sequencing and annotation.</title>
        <authorList>
            <consortium name="The Broad Institute Genomics Platform"/>
            <consortium name="The Broad Institute Genome Sequencing Center for Infectious Disease"/>
            <person name="Wu L."/>
            <person name="Ma J."/>
        </authorList>
    </citation>
    <scope>NUCLEOTIDE SEQUENCE [LARGE SCALE GENOMIC DNA]</scope>
    <source>
        <strain evidence="3">JCM 18392</strain>
    </source>
</reference>
<name>A0ABP9E5M7_9GAMM</name>
<gene>
    <name evidence="2" type="ORF">GCM10023332_20710</name>
</gene>
<organism evidence="2 3">
    <name type="scientific">Luteimonas vadosa</name>
    <dbReference type="NCBI Taxonomy" id="1165507"/>
    <lineage>
        <taxon>Bacteria</taxon>
        <taxon>Pseudomonadati</taxon>
        <taxon>Pseudomonadota</taxon>
        <taxon>Gammaproteobacteria</taxon>
        <taxon>Lysobacterales</taxon>
        <taxon>Lysobacteraceae</taxon>
        <taxon>Luteimonas</taxon>
    </lineage>
</organism>
<keyword evidence="3" id="KW-1185">Reference proteome</keyword>
<feature type="domain" description="Endonuclease GajA/Old nuclease/RecF-like AAA" evidence="1">
    <location>
        <begin position="6"/>
        <end position="448"/>
    </location>
</feature>
<comment type="caution">
    <text evidence="2">The sequence shown here is derived from an EMBL/GenBank/DDBJ whole genome shotgun (WGS) entry which is preliminary data.</text>
</comment>
<evidence type="ECO:0000313" key="2">
    <source>
        <dbReference type="EMBL" id="GAA4868092.1"/>
    </source>
</evidence>
<sequence>MFSPVLKRFKIAGLHGYKDVVVDFDGPARIVVAENGSGKTTIFNALYSTISRKFHRLSALSFDYVEVELFDSLLPITIKKEHLGRINEQIVEEIGSIASQASLESSVLTDFLQSTYTKGGYQSFIRHPIVNRIYLNSPFDHEDLADTLDSLADGLDGSNVAEAKEAREALGNAFKDVEILYLPTYRRIELPLMRKFRTRGVSAKNRLAHSHRRRAGFAGLDEHFINFGLADVEDALSQLTDEIEKQSNMEYRAISATILDEILRDQVEKEGASDQSLPDIDSLSRFLNRVSRHGSTDLSLDAIKRLYDSGEIQSKDKLWLRYFLGRLNRVISRTRETELKLERFVEISNQYLKSSSDEKELTYDPHSMKVVVKNSWTGSEIALDDLSSGEKQVVSLMAKLYLSDAPKFIMIDEPELSLSIDWQRKILPDVLNSESVAQMLAITHSPFIFDNALDPIAGPLAVTRSPRVTQDAT</sequence>
<dbReference type="EMBL" id="BAABJY010000002">
    <property type="protein sequence ID" value="GAA4868092.1"/>
    <property type="molecule type" value="Genomic_DNA"/>
</dbReference>
<dbReference type="InterPro" id="IPR027417">
    <property type="entry name" value="P-loop_NTPase"/>
</dbReference>
<protein>
    <submittedName>
        <fullName evidence="2">AAA family ATPase</fullName>
    </submittedName>
</protein>
<dbReference type="InterPro" id="IPR051396">
    <property type="entry name" value="Bact_Antivir_Def_Nuclease"/>
</dbReference>
<dbReference type="PANTHER" id="PTHR43581:SF2">
    <property type="entry name" value="EXCINUCLEASE ATPASE SUBUNIT"/>
    <property type="match status" value="1"/>
</dbReference>